<keyword evidence="4" id="KW-1185">Reference proteome</keyword>
<proteinExistence type="predicted"/>
<evidence type="ECO:0000313" key="4">
    <source>
        <dbReference type="Proteomes" id="UP000594681"/>
    </source>
</evidence>
<protein>
    <submittedName>
        <fullName evidence="3">ATP-binding protein</fullName>
    </submittedName>
</protein>
<feature type="domain" description="DUF4143" evidence="2">
    <location>
        <begin position="191"/>
        <end position="345"/>
    </location>
</feature>
<reference evidence="3 4" key="1">
    <citation type="submission" date="2020-11" db="EMBL/GenBank/DDBJ databases">
        <title>Corynebacterium sp. ZJ-599.</title>
        <authorList>
            <person name="Zhou J."/>
        </authorList>
    </citation>
    <scope>NUCLEOTIDE SEQUENCE [LARGE SCALE GENOMIC DNA]</scope>
    <source>
        <strain evidence="3 4">ZJ-599</strain>
    </source>
</reference>
<feature type="domain" description="AAA" evidence="1">
    <location>
        <begin position="15"/>
        <end position="126"/>
    </location>
</feature>
<dbReference type="AlphaFoldDB" id="A0A7T0KG85"/>
<organism evidence="3 4">
    <name type="scientific">Corynebacterium lizhenjunii</name>
    <dbReference type="NCBI Taxonomy" id="2709394"/>
    <lineage>
        <taxon>Bacteria</taxon>
        <taxon>Bacillati</taxon>
        <taxon>Actinomycetota</taxon>
        <taxon>Actinomycetes</taxon>
        <taxon>Mycobacteriales</taxon>
        <taxon>Corynebacteriaceae</taxon>
        <taxon>Corynebacterium</taxon>
    </lineage>
</organism>
<dbReference type="RefSeq" id="WP_165010472.1">
    <property type="nucleotide sequence ID" value="NZ_CP064954.1"/>
</dbReference>
<dbReference type="Pfam" id="PF13635">
    <property type="entry name" value="DUF4143"/>
    <property type="match status" value="1"/>
</dbReference>
<dbReference type="EMBL" id="CP064954">
    <property type="protein sequence ID" value="QPK80228.1"/>
    <property type="molecule type" value="Genomic_DNA"/>
</dbReference>
<dbReference type="Proteomes" id="UP000594681">
    <property type="component" value="Chromosome"/>
</dbReference>
<dbReference type="Pfam" id="PF13173">
    <property type="entry name" value="AAA_14"/>
    <property type="match status" value="1"/>
</dbReference>
<evidence type="ECO:0000313" key="3">
    <source>
        <dbReference type="EMBL" id="QPK80228.1"/>
    </source>
</evidence>
<dbReference type="KEGG" id="cliz:G7Y31_00285"/>
<dbReference type="InterPro" id="IPR011335">
    <property type="entry name" value="Restrct_endonuc-II-like"/>
</dbReference>
<gene>
    <name evidence="3" type="ORF">G7Y31_00285</name>
</gene>
<keyword evidence="3" id="KW-0547">Nucleotide-binding</keyword>
<keyword evidence="3" id="KW-0067">ATP-binding</keyword>
<dbReference type="PANTHER" id="PTHR43566:SF2">
    <property type="entry name" value="DUF4143 DOMAIN-CONTAINING PROTEIN"/>
    <property type="match status" value="1"/>
</dbReference>
<sequence length="400" mass="42724">MADGALRSALQRAGATLIEGPKGSGKTEMARQHGSSFIHVDTDPQAGNLMAIDPALLLAGDTPRVLDEWQVFPELWNHVRHEVDSRQAKGQFILTGSTAPGEKAARHSGAGRFSRLTLSTMTFSETGHSTGAVSLRALAHGADLQPMKSDLKIADVVERMCRGGWPGWLDVSTSDAMANARDYLRTVAEVDVATPDGVQRDPAKVIRLLKSLARAVGTEQSVSTLAADTGLGRDTVGDYLDALLRIFISVDQPVWSTHPRSKATLRKAPKRHLVDPALAVAALELNPSGLMNNLEYTGQLFESQIIHELRALSLDSVFHARDSKGREVDAVLSIDGQLLFVEVKLGSSPATLDQAAQSLHAFAAVHAPDLHPVLVVVTAGPLSFTRPDGVHVLSIGHLGA</sequence>
<accession>A0A7T0KG85</accession>
<dbReference type="SUPFAM" id="SSF52540">
    <property type="entry name" value="P-loop containing nucleoside triphosphate hydrolases"/>
    <property type="match status" value="1"/>
</dbReference>
<name>A0A7T0KG85_9CORY</name>
<dbReference type="GO" id="GO:0005524">
    <property type="term" value="F:ATP binding"/>
    <property type="evidence" value="ECO:0007669"/>
    <property type="project" value="UniProtKB-KW"/>
</dbReference>
<dbReference type="InterPro" id="IPR025420">
    <property type="entry name" value="DUF4143"/>
</dbReference>
<evidence type="ECO:0000259" key="2">
    <source>
        <dbReference type="Pfam" id="PF13635"/>
    </source>
</evidence>
<evidence type="ECO:0000259" key="1">
    <source>
        <dbReference type="Pfam" id="PF13173"/>
    </source>
</evidence>
<dbReference type="SUPFAM" id="SSF52980">
    <property type="entry name" value="Restriction endonuclease-like"/>
    <property type="match status" value="1"/>
</dbReference>
<dbReference type="InterPro" id="IPR041682">
    <property type="entry name" value="AAA_14"/>
</dbReference>
<dbReference type="InterPro" id="IPR027417">
    <property type="entry name" value="P-loop_NTPase"/>
</dbReference>
<dbReference type="PANTHER" id="PTHR43566">
    <property type="entry name" value="CONSERVED PROTEIN"/>
    <property type="match status" value="1"/>
</dbReference>